<accession>A0A1W6YMN8</accession>
<dbReference type="Proteomes" id="UP000194151">
    <property type="component" value="Chromosome"/>
</dbReference>
<organism evidence="3 4">
    <name type="scientific">Bordetella genomosp. 8</name>
    <dbReference type="NCBI Taxonomy" id="1416806"/>
    <lineage>
        <taxon>Bacteria</taxon>
        <taxon>Pseudomonadati</taxon>
        <taxon>Pseudomonadota</taxon>
        <taxon>Betaproteobacteria</taxon>
        <taxon>Burkholderiales</taxon>
        <taxon>Alcaligenaceae</taxon>
        <taxon>Bordetella</taxon>
    </lineage>
</organism>
<dbReference type="EMBL" id="CP021108">
    <property type="protein sequence ID" value="ARP81793.1"/>
    <property type="molecule type" value="Genomic_DNA"/>
</dbReference>
<dbReference type="InterPro" id="IPR029058">
    <property type="entry name" value="AB_hydrolase_fold"/>
</dbReference>
<gene>
    <name evidence="3" type="ORF">CAL12_13860</name>
</gene>
<protein>
    <submittedName>
        <fullName evidence="3">Alpha/beta hydrolase</fullName>
    </submittedName>
</protein>
<dbReference type="KEGG" id="bgv:CAL12_13860"/>
<dbReference type="Gene3D" id="3.40.50.1820">
    <property type="entry name" value="alpha/beta hydrolase"/>
    <property type="match status" value="1"/>
</dbReference>
<keyword evidence="3" id="KW-0378">Hydrolase</keyword>
<sequence length="269" mass="28102">MKTSIAILALSASVFGVSAMAADKTAAHPAKPTIALVHGAFEDAKVWQGVEAKLKADGYPVVAVDLPGRPGNPAAPDKVSLDLYRDTVIKALTKTKSPAVLVGHSFGGITISAVAEAAPKKVKTLVYVAAYLPRDGDSLVSMAGQDADAKIGPQLQIKKDQGIAVVNYAARADLFANDGSPQLRAAIPGLILDEPLAPLATPVHLTEARFGQVDKVYVHTAKDQVISPAYQARMVQATPVRSETTLQTGHTPFLTDPAGLTKAIEDAAR</sequence>
<dbReference type="STRING" id="1416806.CAL12_13860"/>
<keyword evidence="4" id="KW-1185">Reference proteome</keyword>
<feature type="domain" description="AB hydrolase-1" evidence="2">
    <location>
        <begin position="36"/>
        <end position="260"/>
    </location>
</feature>
<evidence type="ECO:0000313" key="3">
    <source>
        <dbReference type="EMBL" id="ARP81793.1"/>
    </source>
</evidence>
<feature type="signal peptide" evidence="1">
    <location>
        <begin position="1"/>
        <end position="21"/>
    </location>
</feature>
<dbReference type="InterPro" id="IPR052897">
    <property type="entry name" value="Sec-Metab_Biosynth_Hydrolase"/>
</dbReference>
<dbReference type="OrthoDB" id="9112061at2"/>
<dbReference type="PANTHER" id="PTHR37017">
    <property type="entry name" value="AB HYDROLASE-1 DOMAIN-CONTAINING PROTEIN-RELATED"/>
    <property type="match status" value="1"/>
</dbReference>
<dbReference type="GO" id="GO:0016787">
    <property type="term" value="F:hydrolase activity"/>
    <property type="evidence" value="ECO:0007669"/>
    <property type="project" value="UniProtKB-KW"/>
</dbReference>
<dbReference type="AlphaFoldDB" id="A0A1W6YMN8"/>
<dbReference type="InterPro" id="IPR000073">
    <property type="entry name" value="AB_hydrolase_1"/>
</dbReference>
<dbReference type="Pfam" id="PF12697">
    <property type="entry name" value="Abhydrolase_6"/>
    <property type="match status" value="1"/>
</dbReference>
<evidence type="ECO:0000259" key="2">
    <source>
        <dbReference type="Pfam" id="PF12697"/>
    </source>
</evidence>
<proteinExistence type="predicted"/>
<dbReference type="PANTHER" id="PTHR37017:SF11">
    <property type="entry name" value="ESTERASE_LIPASE_THIOESTERASE DOMAIN-CONTAINING PROTEIN"/>
    <property type="match status" value="1"/>
</dbReference>
<reference evidence="3 4" key="1">
    <citation type="submission" date="2017-05" db="EMBL/GenBank/DDBJ databases">
        <title>Complete and WGS of Bordetella genogroups.</title>
        <authorList>
            <person name="Spilker T."/>
            <person name="LiPuma J."/>
        </authorList>
    </citation>
    <scope>NUCLEOTIDE SEQUENCE [LARGE SCALE GENOMIC DNA]</scope>
    <source>
        <strain evidence="3 4">AU19157</strain>
    </source>
</reference>
<feature type="chain" id="PRO_5012551986" evidence="1">
    <location>
        <begin position="22"/>
        <end position="269"/>
    </location>
</feature>
<evidence type="ECO:0000256" key="1">
    <source>
        <dbReference type="SAM" id="SignalP"/>
    </source>
</evidence>
<dbReference type="SUPFAM" id="SSF53474">
    <property type="entry name" value="alpha/beta-Hydrolases"/>
    <property type="match status" value="1"/>
</dbReference>
<keyword evidence="1" id="KW-0732">Signal</keyword>
<evidence type="ECO:0000313" key="4">
    <source>
        <dbReference type="Proteomes" id="UP000194151"/>
    </source>
</evidence>
<name>A0A1W6YMN8_9BORD</name>